<accession>A0A380PUV0</accession>
<dbReference type="AlphaFoldDB" id="A0A380PUV0"/>
<reference evidence="1 2" key="1">
    <citation type="submission" date="2018-06" db="EMBL/GenBank/DDBJ databases">
        <authorList>
            <consortium name="Pathogen Informatics"/>
            <person name="Doyle S."/>
        </authorList>
    </citation>
    <scope>NUCLEOTIDE SEQUENCE [LARGE SCALE GENOMIC DNA]</scope>
    <source>
        <strain evidence="1 2">NCTC11470</strain>
    </source>
</reference>
<gene>
    <name evidence="1" type="ORF">NCTC11470_02426</name>
</gene>
<proteinExistence type="predicted"/>
<dbReference type="RefSeq" id="WP_115155768.1">
    <property type="nucleotide sequence ID" value="NZ_UHJA01000001.1"/>
</dbReference>
<dbReference type="Proteomes" id="UP000254835">
    <property type="component" value="Unassembled WGS sequence"/>
</dbReference>
<evidence type="ECO:0000313" key="1">
    <source>
        <dbReference type="EMBL" id="SUP77360.1"/>
    </source>
</evidence>
<name>A0A380PUV0_YERFR</name>
<organism evidence="1 2">
    <name type="scientific">Yersinia frederiksenii</name>
    <dbReference type="NCBI Taxonomy" id="29484"/>
    <lineage>
        <taxon>Bacteria</taxon>
        <taxon>Pseudomonadati</taxon>
        <taxon>Pseudomonadota</taxon>
        <taxon>Gammaproteobacteria</taxon>
        <taxon>Enterobacterales</taxon>
        <taxon>Yersiniaceae</taxon>
        <taxon>Yersinia</taxon>
    </lineage>
</organism>
<sequence length="104" mass="11865">MITESKFYSITIIDDKNQESANCVYENGSHVGYFDCQSNNLSYCSYDENELSINLDLVLNTTSFHIENTYSCSSNVAIFAIEKNKKEIEMAKARIKAISDILDW</sequence>
<protein>
    <submittedName>
        <fullName evidence="1">Uncharacterized protein</fullName>
    </submittedName>
</protein>
<dbReference type="EMBL" id="UHJA01000001">
    <property type="protein sequence ID" value="SUP77360.1"/>
    <property type="molecule type" value="Genomic_DNA"/>
</dbReference>
<evidence type="ECO:0000313" key="2">
    <source>
        <dbReference type="Proteomes" id="UP000254835"/>
    </source>
</evidence>